<reference evidence="2 3" key="1">
    <citation type="submission" date="2016-11" db="EMBL/GenBank/DDBJ databases">
        <authorList>
            <person name="Jaros S."/>
            <person name="Januszkiewicz K."/>
            <person name="Wedrychowicz H."/>
        </authorList>
    </citation>
    <scope>NUCLEOTIDE SEQUENCE [LARGE SCALE GENOMIC DNA]</scope>
    <source>
        <strain evidence="2 3">CGMCC 1.10681</strain>
    </source>
</reference>
<dbReference type="Pfam" id="PF22888">
    <property type="entry name" value="FIMAH"/>
    <property type="match status" value="1"/>
</dbReference>
<dbReference type="PANTHER" id="PTHR47791:SF3">
    <property type="entry name" value="MEIOTICALLY UP-REGULATED GENE 191 PROTEIN"/>
    <property type="match status" value="1"/>
</dbReference>
<dbReference type="STRING" id="1027249.SAMN05216179_1024"/>
<dbReference type="Proteomes" id="UP000184184">
    <property type="component" value="Unassembled WGS sequence"/>
</dbReference>
<dbReference type="AlphaFoldDB" id="A0A1M7LD60"/>
<dbReference type="Gene3D" id="1.50.10.20">
    <property type="match status" value="1"/>
</dbReference>
<evidence type="ECO:0000313" key="2">
    <source>
        <dbReference type="EMBL" id="SHM75544.1"/>
    </source>
</evidence>
<dbReference type="RefSeq" id="WP_073200216.1">
    <property type="nucleotide sequence ID" value="NZ_FRCZ01000001.1"/>
</dbReference>
<dbReference type="GO" id="GO:0005975">
    <property type="term" value="P:carbohydrate metabolic process"/>
    <property type="evidence" value="ECO:0007669"/>
    <property type="project" value="InterPro"/>
</dbReference>
<feature type="domain" description="CBM6" evidence="1">
    <location>
        <begin position="36"/>
        <end position="163"/>
    </location>
</feature>
<dbReference type="SUPFAM" id="SSF49785">
    <property type="entry name" value="Galactose-binding domain-like"/>
    <property type="match status" value="1"/>
</dbReference>
<dbReference type="InterPro" id="IPR005084">
    <property type="entry name" value="CBM6"/>
</dbReference>
<dbReference type="GO" id="GO:0030246">
    <property type="term" value="F:carbohydrate binding"/>
    <property type="evidence" value="ECO:0007669"/>
    <property type="project" value="InterPro"/>
</dbReference>
<dbReference type="PANTHER" id="PTHR47791">
    <property type="entry name" value="MEIOTICALLY UP-REGULATED GENE 191 PROTEIN"/>
    <property type="match status" value="1"/>
</dbReference>
<proteinExistence type="predicted"/>
<dbReference type="InterPro" id="IPR054470">
    <property type="entry name" value="FIMAH_dom"/>
</dbReference>
<dbReference type="InterPro" id="IPR005198">
    <property type="entry name" value="Glyco_hydro_76"/>
</dbReference>
<name>A0A1M7LD60_9BACI</name>
<dbReference type="Gene3D" id="2.60.120.260">
    <property type="entry name" value="Galactose-binding domain-like"/>
    <property type="match status" value="1"/>
</dbReference>
<dbReference type="OrthoDB" id="2505409at2"/>
<accession>A0A1M7LD60</accession>
<dbReference type="InterPro" id="IPR008928">
    <property type="entry name" value="6-hairpin_glycosidase_sf"/>
</dbReference>
<dbReference type="PROSITE" id="PS51175">
    <property type="entry name" value="CBM6"/>
    <property type="match status" value="1"/>
</dbReference>
<gene>
    <name evidence="2" type="ORF">SAMN05216179_1024</name>
</gene>
<keyword evidence="3" id="KW-1185">Reference proteome</keyword>
<dbReference type="InterPro" id="IPR053169">
    <property type="entry name" value="MUG_Protein"/>
</dbReference>
<protein>
    <submittedName>
        <fullName evidence="2">Predicted alpha-1,6-mannanase, GH76 family</fullName>
    </submittedName>
</protein>
<evidence type="ECO:0000313" key="3">
    <source>
        <dbReference type="Proteomes" id="UP000184184"/>
    </source>
</evidence>
<dbReference type="Pfam" id="PF03663">
    <property type="entry name" value="Glyco_hydro_76"/>
    <property type="match status" value="1"/>
</dbReference>
<dbReference type="Pfam" id="PF16990">
    <property type="entry name" value="CBM_35"/>
    <property type="match status" value="1"/>
</dbReference>
<evidence type="ECO:0000259" key="1">
    <source>
        <dbReference type="PROSITE" id="PS51175"/>
    </source>
</evidence>
<dbReference type="EMBL" id="FRCZ01000001">
    <property type="protein sequence ID" value="SHM75544.1"/>
    <property type="molecule type" value="Genomic_DNA"/>
</dbReference>
<dbReference type="SUPFAM" id="SSF48208">
    <property type="entry name" value="Six-hairpin glycosidases"/>
    <property type="match status" value="1"/>
</dbReference>
<organism evidence="2 3">
    <name type="scientific">Gracilibacillus kekensis</name>
    <dbReference type="NCBI Taxonomy" id="1027249"/>
    <lineage>
        <taxon>Bacteria</taxon>
        <taxon>Bacillati</taxon>
        <taxon>Bacillota</taxon>
        <taxon>Bacilli</taxon>
        <taxon>Bacillales</taxon>
        <taxon>Bacillaceae</taxon>
        <taxon>Gracilibacillus</taxon>
    </lineage>
</organism>
<dbReference type="InterPro" id="IPR008979">
    <property type="entry name" value="Galactose-bd-like_sf"/>
</dbReference>
<sequence>MLFKRCGFPVVIAVLFVFSTLVFQSENLKATTSWSEEYDAAQGTLHNVVTENAEANYFGEGYVAGWNGDGQAVDIQVNVPRDDKYTLVFNYSGAAGSATRYLEVDGEMVVDQVRFSGTGSWADWQTTYVKDVFLTAGENTITLGFDSTTGSRNWLNYDSLLVKEASSEDVVEWGLKEEADRAQQSTYENFWNDNSHMFNNQYPHNENNDQFHYWWQAHGIDILIDRYERSGDETYLDQAGILYEGIKTRNGGDIRNDFYDDMLWMALALQRLHLHTDNPEYEQAVHTLWEDIKTGWSDEYGGGIAWNKFQLDYKNTPSNAPAVILAARLYEQYGNQEDLEWAKKIYNWHKNTLVDPTNGLVWDGINRTGDGNIDKSWEFTYNQGVYIGASVKLFEITGDQQYLDAAIQTAETTKERFTNHNGIIYEGGTGDGGLFKGILTRYVAELVKTDQSQIELAEWIVTNAQSVWNQTKTEPEILFGGTWEGTLSKPVELSQQLSGVMLMEHAVTLEPVIFESVYKELATQVDTLQTDGDLKKSVAKKLSNRVRQVEHHYNKGNDKQALKHLAEFEKHLQKGKEKGHVTELAYEKLQLLVDKILN</sequence>